<protein>
    <recommendedName>
        <fullName evidence="4">Sensor domain-containing protein</fullName>
    </recommendedName>
</protein>
<keyword evidence="3" id="KW-1185">Reference proteome</keyword>
<organism evidence="2 3">
    <name type="scientific">Actinomadura macrotermitis</name>
    <dbReference type="NCBI Taxonomy" id="2585200"/>
    <lineage>
        <taxon>Bacteria</taxon>
        <taxon>Bacillati</taxon>
        <taxon>Actinomycetota</taxon>
        <taxon>Actinomycetes</taxon>
        <taxon>Streptosporangiales</taxon>
        <taxon>Thermomonosporaceae</taxon>
        <taxon>Actinomadura</taxon>
    </lineage>
</organism>
<evidence type="ECO:0000256" key="1">
    <source>
        <dbReference type="SAM" id="SignalP"/>
    </source>
</evidence>
<dbReference type="PROSITE" id="PS51257">
    <property type="entry name" value="PROKAR_LIPOPROTEIN"/>
    <property type="match status" value="1"/>
</dbReference>
<evidence type="ECO:0000313" key="3">
    <source>
        <dbReference type="Proteomes" id="UP000487268"/>
    </source>
</evidence>
<name>A0A7K0BV87_9ACTN</name>
<comment type="caution">
    <text evidence="2">The sequence shown here is derived from an EMBL/GenBank/DDBJ whole genome shotgun (WGS) entry which is preliminary data.</text>
</comment>
<dbReference type="AlphaFoldDB" id="A0A7K0BV87"/>
<proteinExistence type="predicted"/>
<feature type="chain" id="PRO_5038982399" description="Sensor domain-containing protein" evidence="1">
    <location>
        <begin position="20"/>
        <end position="232"/>
    </location>
</feature>
<dbReference type="EMBL" id="WEGH01000002">
    <property type="protein sequence ID" value="MQY04976.1"/>
    <property type="molecule type" value="Genomic_DNA"/>
</dbReference>
<evidence type="ECO:0008006" key="4">
    <source>
        <dbReference type="Google" id="ProtNLM"/>
    </source>
</evidence>
<reference evidence="2 3" key="1">
    <citation type="submission" date="2019-10" db="EMBL/GenBank/DDBJ databases">
        <title>Actinomadura rubteroloni sp. nov. and Actinomadura macrotermitis sp. nov., isolated from the gut of fungus growing-termite Macrotermes natalensis.</title>
        <authorList>
            <person name="Benndorf R."/>
            <person name="Martin K."/>
            <person name="Kuefner M."/>
            <person name="De Beer W."/>
            <person name="Kaster A.-K."/>
            <person name="Vollmers J."/>
            <person name="Poulsen M."/>
            <person name="Beemelmanns C."/>
        </authorList>
    </citation>
    <scope>NUCLEOTIDE SEQUENCE [LARGE SCALE GENOMIC DNA]</scope>
    <source>
        <strain evidence="2 3">RB68</strain>
    </source>
</reference>
<dbReference type="Proteomes" id="UP000487268">
    <property type="component" value="Unassembled WGS sequence"/>
</dbReference>
<dbReference type="OrthoDB" id="3473354at2"/>
<accession>A0A7K0BV87</accession>
<dbReference type="RefSeq" id="WP_153533106.1">
    <property type="nucleotide sequence ID" value="NZ_WEGH01000002.1"/>
</dbReference>
<sequence>MTHRLLPIALLAAAAATTAGCGGGADQGPPAQAAGRAALAGAGYTSDQLEQALLTEPSGYRRAGDPDSGEYGTLAAIQNFDQLQRQVKLDKPRCAAARPGGALDRSVPAAIATFAKKGGSSLTETLLALPDDAAERQVKARVPAGCQTFRTLVGATWSEHEVMEPPPGTLGEGSRTVGVVSTTGGSNTKTWYVVARGRRHLVTISLYGPNATREEAEGLAGQAIEQARRILP</sequence>
<evidence type="ECO:0000313" key="2">
    <source>
        <dbReference type="EMBL" id="MQY04976.1"/>
    </source>
</evidence>
<gene>
    <name evidence="2" type="ORF">ACRB68_30390</name>
</gene>
<feature type="signal peptide" evidence="1">
    <location>
        <begin position="1"/>
        <end position="19"/>
    </location>
</feature>
<keyword evidence="1" id="KW-0732">Signal</keyword>